<dbReference type="InterPro" id="IPR001123">
    <property type="entry name" value="LeuE-type"/>
</dbReference>
<evidence type="ECO:0000313" key="8">
    <source>
        <dbReference type="Proteomes" id="UP000001818"/>
    </source>
</evidence>
<evidence type="ECO:0000256" key="3">
    <source>
        <dbReference type="ARBA" id="ARBA00022692"/>
    </source>
</evidence>
<evidence type="ECO:0000256" key="4">
    <source>
        <dbReference type="ARBA" id="ARBA00022989"/>
    </source>
</evidence>
<dbReference type="KEGG" id="rpd:RPD_0117"/>
<dbReference type="eggNOG" id="COG1280">
    <property type="taxonomic scope" value="Bacteria"/>
</dbReference>
<keyword evidence="2" id="KW-1003">Cell membrane</keyword>
<dbReference type="Pfam" id="PF01810">
    <property type="entry name" value="LysE"/>
    <property type="match status" value="1"/>
</dbReference>
<keyword evidence="4 6" id="KW-1133">Transmembrane helix</keyword>
<dbReference type="AlphaFoldDB" id="Q13EY2"/>
<dbReference type="Proteomes" id="UP000001818">
    <property type="component" value="Chromosome"/>
</dbReference>
<dbReference type="BioCyc" id="RPAL316057:RPD_RS00590-MONOMER"/>
<evidence type="ECO:0000313" key="7">
    <source>
        <dbReference type="EMBL" id="ABE37357.1"/>
    </source>
</evidence>
<keyword evidence="3 6" id="KW-0812">Transmembrane</keyword>
<name>Q13EY2_RHOPS</name>
<feature type="transmembrane region" description="Helical" evidence="6">
    <location>
        <begin position="138"/>
        <end position="159"/>
    </location>
</feature>
<organism evidence="7 8">
    <name type="scientific">Rhodopseudomonas palustris (strain BisB5)</name>
    <dbReference type="NCBI Taxonomy" id="316057"/>
    <lineage>
        <taxon>Bacteria</taxon>
        <taxon>Pseudomonadati</taxon>
        <taxon>Pseudomonadota</taxon>
        <taxon>Alphaproteobacteria</taxon>
        <taxon>Hyphomicrobiales</taxon>
        <taxon>Nitrobacteraceae</taxon>
        <taxon>Rhodopseudomonas</taxon>
    </lineage>
</organism>
<dbReference type="PANTHER" id="PTHR30086:SF20">
    <property type="entry name" value="ARGININE EXPORTER PROTEIN ARGO-RELATED"/>
    <property type="match status" value="1"/>
</dbReference>
<dbReference type="HOGENOM" id="CLU_095995_1_0_5"/>
<feature type="transmembrane region" description="Helical" evidence="6">
    <location>
        <begin position="166"/>
        <end position="187"/>
    </location>
</feature>
<keyword evidence="5 6" id="KW-0472">Membrane</keyword>
<dbReference type="GO" id="GO:0033228">
    <property type="term" value="P:cysteine export across plasma membrane"/>
    <property type="evidence" value="ECO:0007669"/>
    <property type="project" value="TreeGrafter"/>
</dbReference>
<dbReference type="EMBL" id="CP000283">
    <property type="protein sequence ID" value="ABE37357.1"/>
    <property type="molecule type" value="Genomic_DNA"/>
</dbReference>
<accession>Q13EY2</accession>
<sequence length="189" mass="19363">MTTQMSYEAFVLTSLLILLTPGPTNTLLAASGAAMGVRKALWLALAEALGYSIAISLFVAAAGALEDVPIALPLLKAVAAGWLLFSAVQLWTRPATPDRADQRGAFSRVCVTTMLNPKAMLVGTVIIPDVTIGQAQAVLTFVVLSSVAGAGWIVSGAALPAGLRRYSFKSAAVIIAAFSFAAAASAVQG</sequence>
<feature type="transmembrane region" description="Helical" evidence="6">
    <location>
        <begin position="39"/>
        <end position="62"/>
    </location>
</feature>
<gene>
    <name evidence="7" type="ordered locus">RPD_0117</name>
</gene>
<proteinExistence type="predicted"/>
<dbReference type="GO" id="GO:0005886">
    <property type="term" value="C:plasma membrane"/>
    <property type="evidence" value="ECO:0007669"/>
    <property type="project" value="UniProtKB-SubCell"/>
</dbReference>
<protein>
    <submittedName>
        <fullName evidence="7">Threonine efflux protein-like</fullName>
    </submittedName>
</protein>
<evidence type="ECO:0000256" key="1">
    <source>
        <dbReference type="ARBA" id="ARBA00004651"/>
    </source>
</evidence>
<dbReference type="GO" id="GO:0015171">
    <property type="term" value="F:amino acid transmembrane transporter activity"/>
    <property type="evidence" value="ECO:0007669"/>
    <property type="project" value="TreeGrafter"/>
</dbReference>
<comment type="subcellular location">
    <subcellularLocation>
        <location evidence="1">Cell membrane</location>
        <topology evidence="1">Multi-pass membrane protein</topology>
    </subcellularLocation>
</comment>
<feature type="transmembrane region" description="Helical" evidence="6">
    <location>
        <begin position="74"/>
        <end position="92"/>
    </location>
</feature>
<evidence type="ECO:0000256" key="6">
    <source>
        <dbReference type="SAM" id="Phobius"/>
    </source>
</evidence>
<evidence type="ECO:0000256" key="5">
    <source>
        <dbReference type="ARBA" id="ARBA00023136"/>
    </source>
</evidence>
<reference evidence="7 8" key="1">
    <citation type="submission" date="2006-03" db="EMBL/GenBank/DDBJ databases">
        <title>Complete sequence of Rhodopseudomonas palustris BisB5.</title>
        <authorList>
            <consortium name="US DOE Joint Genome Institute"/>
            <person name="Copeland A."/>
            <person name="Lucas S."/>
            <person name="Lapidus A."/>
            <person name="Barry K."/>
            <person name="Detter J.C."/>
            <person name="Glavina del Rio T."/>
            <person name="Hammon N."/>
            <person name="Israni S."/>
            <person name="Dalin E."/>
            <person name="Tice H."/>
            <person name="Pitluck S."/>
            <person name="Chain P."/>
            <person name="Malfatti S."/>
            <person name="Shin M."/>
            <person name="Vergez L."/>
            <person name="Schmutz J."/>
            <person name="Larimer F."/>
            <person name="Land M."/>
            <person name="Hauser L."/>
            <person name="Pelletier D.A."/>
            <person name="Kyrpides N."/>
            <person name="Lykidis A."/>
            <person name="Oda Y."/>
            <person name="Harwood C.S."/>
            <person name="Richardson P."/>
        </authorList>
    </citation>
    <scope>NUCLEOTIDE SEQUENCE [LARGE SCALE GENOMIC DNA]</scope>
    <source>
        <strain evidence="7 8">BisB5</strain>
    </source>
</reference>
<evidence type="ECO:0000256" key="2">
    <source>
        <dbReference type="ARBA" id="ARBA00022475"/>
    </source>
</evidence>
<dbReference type="PANTHER" id="PTHR30086">
    <property type="entry name" value="ARGININE EXPORTER PROTEIN ARGO"/>
    <property type="match status" value="1"/>
</dbReference>